<dbReference type="PANTHER" id="PTHR48105">
    <property type="entry name" value="THIOREDOXIN REDUCTASE 1-RELATED-RELATED"/>
    <property type="match status" value="1"/>
</dbReference>
<protein>
    <submittedName>
        <fullName evidence="4">Thioredoxin-disulfide reductase</fullName>
    </submittedName>
</protein>
<reference evidence="5" key="1">
    <citation type="submission" date="2017-06" db="EMBL/GenBank/DDBJ databases">
        <title>Investigating the central metabolism of Clostridium thermosuccinogenes.</title>
        <authorList>
            <person name="Koendjbiharie J.G."/>
            <person name="Van Kranenburg R."/>
            <person name="Vriesendorp B."/>
        </authorList>
    </citation>
    <scope>NUCLEOTIDE SEQUENCE [LARGE SCALE GENOMIC DNA]</scope>
    <source>
        <strain evidence="5">DSM 5806</strain>
    </source>
</reference>
<dbReference type="SUPFAM" id="SSF51905">
    <property type="entry name" value="FAD/NAD(P)-binding domain"/>
    <property type="match status" value="1"/>
</dbReference>
<accession>A0A2K2FA67</accession>
<proteinExistence type="predicted"/>
<keyword evidence="5" id="KW-1185">Reference proteome</keyword>
<dbReference type="InterPro" id="IPR036188">
    <property type="entry name" value="FAD/NAD-bd_sf"/>
</dbReference>
<dbReference type="InterPro" id="IPR050097">
    <property type="entry name" value="Ferredoxin-NADP_redctase_2"/>
</dbReference>
<sequence>MIDVIIIGKGPAGISAALYTQRANLATLIISRDGSSLDKAAKIENYYGLEEPISGKELLEIGEKQARRLGVEILKEEVIGITYLYDEKCFKVSTEKSEHYSRTVLIATGQPQKRIAIDGLEDFEGKGVSYCTTCDGFFYRDMSVGVIGNGAYAVHEAMELEAFTKDITLFTHGADLDITGELADKAGRFKINTRPILKLSGDEFLQEIHFKDGTSQKIDGLFVAYGTASSVDFAQKLGIITENNAIVVDNGQSTNIEGVFAAGDCTGGFKQISVAVGQGAVAGKSIIEFVRHMKK</sequence>
<feature type="domain" description="FAD/NAD(P)-binding" evidence="3">
    <location>
        <begin position="3"/>
        <end position="279"/>
    </location>
</feature>
<dbReference type="Pfam" id="PF07992">
    <property type="entry name" value="Pyr_redox_2"/>
    <property type="match status" value="1"/>
</dbReference>
<dbReference type="GO" id="GO:0016491">
    <property type="term" value="F:oxidoreductase activity"/>
    <property type="evidence" value="ECO:0007669"/>
    <property type="project" value="UniProtKB-KW"/>
</dbReference>
<dbReference type="PRINTS" id="PR00368">
    <property type="entry name" value="FADPNR"/>
</dbReference>
<keyword evidence="1" id="KW-0285">Flavoprotein</keyword>
<evidence type="ECO:0000313" key="4">
    <source>
        <dbReference type="EMBL" id="PNT95647.1"/>
    </source>
</evidence>
<dbReference type="InterPro" id="IPR023753">
    <property type="entry name" value="FAD/NAD-binding_dom"/>
</dbReference>
<dbReference type="EMBL" id="NIOJ01000062">
    <property type="protein sequence ID" value="PNT95647.1"/>
    <property type="molecule type" value="Genomic_DNA"/>
</dbReference>
<dbReference type="PRINTS" id="PR00469">
    <property type="entry name" value="PNDRDTASEII"/>
</dbReference>
<organism evidence="4 5">
    <name type="scientific">Clostridium thermosuccinogenes</name>
    <dbReference type="NCBI Taxonomy" id="84032"/>
    <lineage>
        <taxon>Bacteria</taxon>
        <taxon>Bacillati</taxon>
        <taxon>Bacillota</taxon>
        <taxon>Clostridia</taxon>
        <taxon>Eubacteriales</taxon>
        <taxon>Clostridiaceae</taxon>
        <taxon>Clostridium</taxon>
    </lineage>
</organism>
<evidence type="ECO:0000313" key="5">
    <source>
        <dbReference type="Proteomes" id="UP000236151"/>
    </source>
</evidence>
<gene>
    <name evidence="4" type="ORF">CDQ84_16680</name>
</gene>
<dbReference type="KEGG" id="cthd:CDO33_03255"/>
<evidence type="ECO:0000259" key="3">
    <source>
        <dbReference type="Pfam" id="PF07992"/>
    </source>
</evidence>
<dbReference type="OrthoDB" id="9806179at2"/>
<evidence type="ECO:0000256" key="1">
    <source>
        <dbReference type="ARBA" id="ARBA00022630"/>
    </source>
</evidence>
<name>A0A2K2FA67_9CLOT</name>
<dbReference type="RefSeq" id="WP_103082890.1">
    <property type="nucleotide sequence ID" value="NZ_CP021850.1"/>
</dbReference>
<evidence type="ECO:0000256" key="2">
    <source>
        <dbReference type="ARBA" id="ARBA00023002"/>
    </source>
</evidence>
<comment type="caution">
    <text evidence="4">The sequence shown here is derived from an EMBL/GenBank/DDBJ whole genome shotgun (WGS) entry which is preliminary data.</text>
</comment>
<keyword evidence="2" id="KW-0560">Oxidoreductase</keyword>
<dbReference type="AlphaFoldDB" id="A0A2K2FA67"/>
<dbReference type="Proteomes" id="UP000236151">
    <property type="component" value="Unassembled WGS sequence"/>
</dbReference>
<dbReference type="Gene3D" id="3.50.50.60">
    <property type="entry name" value="FAD/NAD(P)-binding domain"/>
    <property type="match status" value="2"/>
</dbReference>